<feature type="transmembrane region" description="Helical" evidence="1">
    <location>
        <begin position="76"/>
        <end position="96"/>
    </location>
</feature>
<dbReference type="Proteomes" id="UP000824247">
    <property type="component" value="Unassembled WGS sequence"/>
</dbReference>
<keyword evidence="1" id="KW-0472">Membrane</keyword>
<organism evidence="2 3">
    <name type="scientific">Candidatus Ureaplasma intestinipullorum</name>
    <dbReference type="NCBI Taxonomy" id="2838770"/>
    <lineage>
        <taxon>Bacteria</taxon>
        <taxon>Bacillati</taxon>
        <taxon>Mycoplasmatota</taxon>
        <taxon>Mycoplasmoidales</taxon>
        <taxon>Mycoplasmoidaceae</taxon>
        <taxon>Ureaplasma</taxon>
    </lineage>
</organism>
<reference evidence="2" key="2">
    <citation type="submission" date="2021-04" db="EMBL/GenBank/DDBJ databases">
        <authorList>
            <person name="Gilroy R."/>
        </authorList>
    </citation>
    <scope>NUCLEOTIDE SEQUENCE</scope>
    <source>
        <strain evidence="2">A5-1222</strain>
    </source>
</reference>
<evidence type="ECO:0000313" key="2">
    <source>
        <dbReference type="EMBL" id="MBU3830557.1"/>
    </source>
</evidence>
<protein>
    <submittedName>
        <fullName evidence="2">DUF5378 domain-containing protein</fullName>
    </submittedName>
</protein>
<feature type="transmembrane region" description="Helical" evidence="1">
    <location>
        <begin position="37"/>
        <end position="56"/>
    </location>
</feature>
<accession>A0A9E2KW04</accession>
<comment type="caution">
    <text evidence="2">The sequence shown here is derived from an EMBL/GenBank/DDBJ whole genome shotgun (WGS) entry which is preliminary data.</text>
</comment>
<feature type="transmembrane region" description="Helical" evidence="1">
    <location>
        <begin position="171"/>
        <end position="191"/>
    </location>
</feature>
<keyword evidence="1" id="KW-1133">Transmembrane helix</keyword>
<dbReference type="Pfam" id="PF17349">
    <property type="entry name" value="DUF5378"/>
    <property type="match status" value="1"/>
</dbReference>
<reference evidence="2" key="1">
    <citation type="journal article" date="2021" name="PeerJ">
        <title>Extensive microbial diversity within the chicken gut microbiome revealed by metagenomics and culture.</title>
        <authorList>
            <person name="Gilroy R."/>
            <person name="Ravi A."/>
            <person name="Getino M."/>
            <person name="Pursley I."/>
            <person name="Horton D.L."/>
            <person name="Alikhan N.F."/>
            <person name="Baker D."/>
            <person name="Gharbi K."/>
            <person name="Hall N."/>
            <person name="Watson M."/>
            <person name="Adriaenssens E.M."/>
            <person name="Foster-Nyarko E."/>
            <person name="Jarju S."/>
            <person name="Secka A."/>
            <person name="Antonio M."/>
            <person name="Oren A."/>
            <person name="Chaudhuri R.R."/>
            <person name="La Ragione R."/>
            <person name="Hildebrand F."/>
            <person name="Pallen M.J."/>
        </authorList>
    </citation>
    <scope>NUCLEOTIDE SEQUENCE</scope>
    <source>
        <strain evidence="2">A5-1222</strain>
    </source>
</reference>
<feature type="transmembrane region" description="Helical" evidence="1">
    <location>
        <begin position="229"/>
        <end position="247"/>
    </location>
</feature>
<keyword evidence="1" id="KW-0812">Transmembrane</keyword>
<dbReference type="InterPro" id="IPR035319">
    <property type="entry name" value="DUF5378"/>
</dbReference>
<dbReference type="AlphaFoldDB" id="A0A9E2KW04"/>
<gene>
    <name evidence="2" type="ORF">H9897_00125</name>
</gene>
<feature type="transmembrane region" description="Helical" evidence="1">
    <location>
        <begin position="108"/>
        <end position="126"/>
    </location>
</feature>
<evidence type="ECO:0000256" key="1">
    <source>
        <dbReference type="SAM" id="Phobius"/>
    </source>
</evidence>
<feature type="transmembrane region" description="Helical" evidence="1">
    <location>
        <begin position="146"/>
        <end position="164"/>
    </location>
</feature>
<sequence>MNFGTILGILTLLLTIIALILATIFRIVSKLNLTIKYLKIFLGIFGLIYFIIFWYFHDLINIINNQNSIANISIYWSKVLLLDMCPFMYVFLNLCFIFDYKNKLIKTVCLWSIIGSSITIIGSIWSVNYNGNPLIYIFLGSNEGRLYYFIHAFMLIFGTFFFVYNNRHRFIDVFVSHLLPSLYLIYVLIIIRTLNITRNASGLVEYDWINTNGEYYLVYQLLKLKFPQIQIVAYFLVWIEMIILIILRNSIAKPTLQWFWPKFIYQKITLWDKISKKWYLTRLKTF</sequence>
<dbReference type="EMBL" id="JAHLFM010000002">
    <property type="protein sequence ID" value="MBU3830557.1"/>
    <property type="molecule type" value="Genomic_DNA"/>
</dbReference>
<evidence type="ECO:0000313" key="3">
    <source>
        <dbReference type="Proteomes" id="UP000824247"/>
    </source>
</evidence>
<proteinExistence type="predicted"/>
<feature type="transmembrane region" description="Helical" evidence="1">
    <location>
        <begin position="6"/>
        <end position="25"/>
    </location>
</feature>
<name>A0A9E2KW04_9BACT</name>